<feature type="domain" description="RNA polymerase sigma factor 54 DNA-binding" evidence="9">
    <location>
        <begin position="277"/>
        <end position="436"/>
    </location>
</feature>
<evidence type="ECO:0000256" key="8">
    <source>
        <dbReference type="ARBA" id="ARBA00023163"/>
    </source>
</evidence>
<dbReference type="InterPro" id="IPR007046">
    <property type="entry name" value="RNA_pol_sigma_54_core-bd"/>
</dbReference>
<dbReference type="Pfam" id="PF04552">
    <property type="entry name" value="Sigma54_DBD"/>
    <property type="match status" value="1"/>
</dbReference>
<keyword evidence="6" id="KW-0731">Sigma factor</keyword>
<dbReference type="PRINTS" id="PR00045">
    <property type="entry name" value="SIGMA54FCT"/>
</dbReference>
<dbReference type="PANTHER" id="PTHR32248:SF4">
    <property type="entry name" value="RNA POLYMERASE SIGMA-54 FACTOR"/>
    <property type="match status" value="1"/>
</dbReference>
<dbReference type="GO" id="GO:0001216">
    <property type="term" value="F:DNA-binding transcription activator activity"/>
    <property type="evidence" value="ECO:0007669"/>
    <property type="project" value="InterPro"/>
</dbReference>
<keyword evidence="8" id="KW-0804">Transcription</keyword>
<dbReference type="Gene3D" id="1.10.260.40">
    <property type="entry name" value="lambda repressor-like DNA-binding domains"/>
    <property type="match status" value="1"/>
</dbReference>
<dbReference type="SUPFAM" id="SSF47413">
    <property type="entry name" value="lambda repressor-like DNA-binding domains"/>
    <property type="match status" value="1"/>
</dbReference>
<sequence>MKQGLVQLQTTKLVMTTELRQAISLLQFSSAELMQFLQEQATENPLLNVVEPLQIYASKKRKKKNSTTFTGEPFQKVDRYSNATSIHDHLLKQIGLMDVNGKEKQILDYLILSINDAGYFVGNIEEISARFSVTIEKVEELLGKIQECDPPGVGARNLQECLLLQLKNQQERNLLAEQIVEQHLEKLADRKWKEISQIIQEPIEKIQEVFDYIQTLNPRPGSAFTKEAPNYIIPDMIITRQNDGTFALSFNEDVIPTIKIDSAYESFMNKLSNEANKYLKEKLEHVHFIKKAYEQRLLTMQKVMEAILEKQAEFFHFEHGKLKPLTMKEVAEKIGVHESTVSRTVNGKYVQTPKGVFELKYFFTSTIQTENLEDVSSKAVKETIKAIIDKENKKKPLSDQQIAVILKEKHGYNISRRTVAKYREQLGILSSSKRKRY</sequence>
<evidence type="ECO:0000256" key="1">
    <source>
        <dbReference type="ARBA" id="ARBA00008798"/>
    </source>
</evidence>
<evidence type="ECO:0000256" key="3">
    <source>
        <dbReference type="ARBA" id="ARBA00022679"/>
    </source>
</evidence>
<keyword evidence="5" id="KW-0805">Transcription regulation</keyword>
<evidence type="ECO:0000256" key="6">
    <source>
        <dbReference type="ARBA" id="ARBA00023082"/>
    </source>
</evidence>
<accession>A0A8J8K9H1</accession>
<keyword evidence="2" id="KW-0240">DNA-directed RNA polymerase</keyword>
<evidence type="ECO:0000313" key="11">
    <source>
        <dbReference type="EMBL" id="NSL53166.1"/>
    </source>
</evidence>
<proteinExistence type="inferred from homology"/>
<organism evidence="11 12">
    <name type="scientific">Calidifontibacillus erzurumensis</name>
    <dbReference type="NCBI Taxonomy" id="2741433"/>
    <lineage>
        <taxon>Bacteria</taxon>
        <taxon>Bacillati</taxon>
        <taxon>Bacillota</taxon>
        <taxon>Bacilli</taxon>
        <taxon>Bacillales</taxon>
        <taxon>Bacillaceae</taxon>
        <taxon>Calidifontibacillus/Schinkia group</taxon>
        <taxon>Calidifontibacillus</taxon>
    </lineage>
</organism>
<comment type="caution">
    <text evidence="11">The sequence shown here is derived from an EMBL/GenBank/DDBJ whole genome shotgun (WGS) entry which is preliminary data.</text>
</comment>
<evidence type="ECO:0000256" key="2">
    <source>
        <dbReference type="ARBA" id="ARBA00022478"/>
    </source>
</evidence>
<dbReference type="GO" id="GO:0016779">
    <property type="term" value="F:nucleotidyltransferase activity"/>
    <property type="evidence" value="ECO:0007669"/>
    <property type="project" value="UniProtKB-KW"/>
</dbReference>
<dbReference type="GO" id="GO:0006352">
    <property type="term" value="P:DNA-templated transcription initiation"/>
    <property type="evidence" value="ECO:0007669"/>
    <property type="project" value="InterPro"/>
</dbReference>
<dbReference type="AlphaFoldDB" id="A0A8J8K9H1"/>
<name>A0A8J8K9H1_9BACI</name>
<dbReference type="Pfam" id="PF00309">
    <property type="entry name" value="Sigma54_AID"/>
    <property type="match status" value="1"/>
</dbReference>
<dbReference type="PROSITE" id="PS50044">
    <property type="entry name" value="SIGMA54_3"/>
    <property type="match status" value="1"/>
</dbReference>
<dbReference type="RefSeq" id="WP_173732367.1">
    <property type="nucleotide sequence ID" value="NZ_JABTTE010000030.1"/>
</dbReference>
<comment type="similarity">
    <text evidence="1">Belongs to the sigma-54 factor family.</text>
</comment>
<dbReference type="InterPro" id="IPR007634">
    <property type="entry name" value="RNA_pol_sigma_54_DNA-bd"/>
</dbReference>
<dbReference type="InterPro" id="IPR038709">
    <property type="entry name" value="RpoN_core-bd_sf"/>
</dbReference>
<dbReference type="PANTHER" id="PTHR32248">
    <property type="entry name" value="RNA POLYMERASE SIGMA-54 FACTOR"/>
    <property type="match status" value="1"/>
</dbReference>
<keyword evidence="4" id="KW-0548">Nucleotidyltransferase</keyword>
<dbReference type="NCBIfam" id="TIGR02395">
    <property type="entry name" value="rpoN_sigma"/>
    <property type="match status" value="1"/>
</dbReference>
<evidence type="ECO:0000259" key="9">
    <source>
        <dbReference type="Pfam" id="PF04552"/>
    </source>
</evidence>
<dbReference type="EMBL" id="JABTTE010000030">
    <property type="protein sequence ID" value="NSL53166.1"/>
    <property type="molecule type" value="Genomic_DNA"/>
</dbReference>
<feature type="domain" description="RNA polymerase sigma factor 54 core-binding" evidence="10">
    <location>
        <begin position="81"/>
        <end position="264"/>
    </location>
</feature>
<dbReference type="GO" id="GO:0016987">
    <property type="term" value="F:sigma factor activity"/>
    <property type="evidence" value="ECO:0007669"/>
    <property type="project" value="UniProtKB-KW"/>
</dbReference>
<evidence type="ECO:0000256" key="4">
    <source>
        <dbReference type="ARBA" id="ARBA00022695"/>
    </source>
</evidence>
<evidence type="ECO:0000256" key="5">
    <source>
        <dbReference type="ARBA" id="ARBA00023015"/>
    </source>
</evidence>
<dbReference type="Proteomes" id="UP000625804">
    <property type="component" value="Unassembled WGS sequence"/>
</dbReference>
<keyword evidence="12" id="KW-1185">Reference proteome</keyword>
<dbReference type="Gene3D" id="1.10.10.1330">
    <property type="entry name" value="RNA polymerase sigma-54 factor, core-binding domain"/>
    <property type="match status" value="1"/>
</dbReference>
<evidence type="ECO:0000313" key="12">
    <source>
        <dbReference type="Proteomes" id="UP000625804"/>
    </source>
</evidence>
<dbReference type="InterPro" id="IPR010982">
    <property type="entry name" value="Lambda_DNA-bd_dom_sf"/>
</dbReference>
<dbReference type="PIRSF" id="PIRSF000774">
    <property type="entry name" value="RpoN"/>
    <property type="match status" value="1"/>
</dbReference>
<dbReference type="PROSITE" id="PS00717">
    <property type="entry name" value="SIGMA54_1"/>
    <property type="match status" value="1"/>
</dbReference>
<reference evidence="11" key="1">
    <citation type="submission" date="2020-06" db="EMBL/GenBank/DDBJ databases">
        <title>A novel thermopfilic bacterium from Erzurum, Turkey.</title>
        <authorList>
            <person name="Adiguzel A."/>
            <person name="Ay H."/>
            <person name="Baltaci M.O."/>
        </authorList>
    </citation>
    <scope>NUCLEOTIDE SEQUENCE</scope>
    <source>
        <strain evidence="11">P2</strain>
    </source>
</reference>
<evidence type="ECO:0000259" key="10">
    <source>
        <dbReference type="Pfam" id="PF04963"/>
    </source>
</evidence>
<dbReference type="GO" id="GO:0000428">
    <property type="term" value="C:DNA-directed RNA polymerase complex"/>
    <property type="evidence" value="ECO:0007669"/>
    <property type="project" value="UniProtKB-KW"/>
</dbReference>
<dbReference type="Gene3D" id="1.10.10.60">
    <property type="entry name" value="Homeodomain-like"/>
    <property type="match status" value="1"/>
</dbReference>
<evidence type="ECO:0000256" key="7">
    <source>
        <dbReference type="ARBA" id="ARBA00023125"/>
    </source>
</evidence>
<keyword evidence="3" id="KW-0808">Transferase</keyword>
<keyword evidence="7" id="KW-0238">DNA-binding</keyword>
<gene>
    <name evidence="11" type="primary">rpoN</name>
    <name evidence="11" type="ORF">HR057_15595</name>
</gene>
<dbReference type="Pfam" id="PF04963">
    <property type="entry name" value="Sigma54_CBD"/>
    <property type="match status" value="1"/>
</dbReference>
<dbReference type="InterPro" id="IPR000394">
    <property type="entry name" value="RNA_pol_sigma_54"/>
</dbReference>
<dbReference type="GO" id="GO:0003677">
    <property type="term" value="F:DNA binding"/>
    <property type="evidence" value="ECO:0007669"/>
    <property type="project" value="UniProtKB-KW"/>
</dbReference>
<dbReference type="PROSITE" id="PS00718">
    <property type="entry name" value="SIGMA54_2"/>
    <property type="match status" value="1"/>
</dbReference>
<protein>
    <submittedName>
        <fullName evidence="11">RNA polymerase factor sigma-54</fullName>
    </submittedName>
</protein>